<reference evidence="9 11" key="1">
    <citation type="journal article" date="2008" name="Science">
        <title>The Physcomitrella genome reveals evolutionary insights into the conquest of land by plants.</title>
        <authorList>
            <person name="Rensing S."/>
            <person name="Lang D."/>
            <person name="Zimmer A."/>
            <person name="Terry A."/>
            <person name="Salamov A."/>
            <person name="Shapiro H."/>
            <person name="Nishiyama T."/>
            <person name="Perroud P.-F."/>
            <person name="Lindquist E."/>
            <person name="Kamisugi Y."/>
            <person name="Tanahashi T."/>
            <person name="Sakakibara K."/>
            <person name="Fujita T."/>
            <person name="Oishi K."/>
            <person name="Shin-I T."/>
            <person name="Kuroki Y."/>
            <person name="Toyoda A."/>
            <person name="Suzuki Y."/>
            <person name="Hashimoto A."/>
            <person name="Yamaguchi K."/>
            <person name="Sugano A."/>
            <person name="Kohara Y."/>
            <person name="Fujiyama A."/>
            <person name="Anterola A."/>
            <person name="Aoki S."/>
            <person name="Ashton N."/>
            <person name="Barbazuk W.B."/>
            <person name="Barker E."/>
            <person name="Bennetzen J."/>
            <person name="Bezanilla M."/>
            <person name="Blankenship R."/>
            <person name="Cho S.H."/>
            <person name="Dutcher S."/>
            <person name="Estelle M."/>
            <person name="Fawcett J.A."/>
            <person name="Gundlach H."/>
            <person name="Hanada K."/>
            <person name="Heyl A."/>
            <person name="Hicks K.A."/>
            <person name="Hugh J."/>
            <person name="Lohr M."/>
            <person name="Mayer K."/>
            <person name="Melkozernov A."/>
            <person name="Murata T."/>
            <person name="Nelson D."/>
            <person name="Pils B."/>
            <person name="Prigge M."/>
            <person name="Reiss B."/>
            <person name="Renner T."/>
            <person name="Rombauts S."/>
            <person name="Rushton P."/>
            <person name="Sanderfoot A."/>
            <person name="Schween G."/>
            <person name="Shiu S.-H."/>
            <person name="Stueber K."/>
            <person name="Theodoulou F.L."/>
            <person name="Tu H."/>
            <person name="Van de Peer Y."/>
            <person name="Verrier P.J."/>
            <person name="Waters E."/>
            <person name="Wood A."/>
            <person name="Yang L."/>
            <person name="Cove D."/>
            <person name="Cuming A."/>
            <person name="Hasebe M."/>
            <person name="Lucas S."/>
            <person name="Mishler D.B."/>
            <person name="Reski R."/>
            <person name="Grigoriev I."/>
            <person name="Quatrano R.S."/>
            <person name="Boore J.L."/>
        </authorList>
    </citation>
    <scope>NUCLEOTIDE SEQUENCE [LARGE SCALE GENOMIC DNA]</scope>
    <source>
        <strain evidence="10 11">cv. Gransden 2004</strain>
    </source>
</reference>
<feature type="transmembrane region" description="Helical" evidence="7">
    <location>
        <begin position="426"/>
        <end position="445"/>
    </location>
</feature>
<accession>A0A2K1JH18</accession>
<organism evidence="9">
    <name type="scientific">Physcomitrium patens</name>
    <name type="common">Spreading-leaved earth moss</name>
    <name type="synonym">Physcomitrella patens</name>
    <dbReference type="NCBI Taxonomy" id="3218"/>
    <lineage>
        <taxon>Eukaryota</taxon>
        <taxon>Viridiplantae</taxon>
        <taxon>Streptophyta</taxon>
        <taxon>Embryophyta</taxon>
        <taxon>Bryophyta</taxon>
        <taxon>Bryophytina</taxon>
        <taxon>Bryopsida</taxon>
        <taxon>Funariidae</taxon>
        <taxon>Funariales</taxon>
        <taxon>Funariaceae</taxon>
        <taxon>Physcomitrium</taxon>
    </lineage>
</organism>
<feature type="transmembrane region" description="Helical" evidence="7">
    <location>
        <begin position="87"/>
        <end position="105"/>
    </location>
</feature>
<keyword evidence="5 7" id="KW-1133">Transmembrane helix</keyword>
<dbReference type="EnsemblPlants" id="Pp3c14_9480V3.2">
    <property type="protein sequence ID" value="Pp3c14_9480V3.2"/>
    <property type="gene ID" value="Pp3c14_9480"/>
</dbReference>
<dbReference type="GO" id="GO:0015171">
    <property type="term" value="F:amino acid transmembrane transporter activity"/>
    <property type="evidence" value="ECO:0000318"/>
    <property type="project" value="GO_Central"/>
</dbReference>
<dbReference type="Proteomes" id="UP000006727">
    <property type="component" value="Chromosome 14"/>
</dbReference>
<gene>
    <name evidence="10" type="primary">LOC112291605</name>
    <name evidence="9" type="ORF">PHYPA_018257</name>
</gene>
<feature type="transmembrane region" description="Helical" evidence="7">
    <location>
        <begin position="59"/>
        <end position="80"/>
    </location>
</feature>
<keyword evidence="6 7" id="KW-0472">Membrane</keyword>
<dbReference type="Gramene" id="Pp3c14_9480V3.2">
    <property type="protein sequence ID" value="Pp3c14_9480V3.2"/>
    <property type="gene ID" value="Pp3c14_9480"/>
</dbReference>
<evidence type="ECO:0000313" key="10">
    <source>
        <dbReference type="EnsemblPlants" id="Pp3c14_9480V3.1"/>
    </source>
</evidence>
<evidence type="ECO:0000313" key="9">
    <source>
        <dbReference type="EMBL" id="PNR40854.1"/>
    </source>
</evidence>
<feature type="transmembrane region" description="Helical" evidence="7">
    <location>
        <begin position="457"/>
        <end position="479"/>
    </location>
</feature>
<dbReference type="PaxDb" id="3218-PP1S79_71V6.1"/>
<evidence type="ECO:0000256" key="4">
    <source>
        <dbReference type="ARBA" id="ARBA00022970"/>
    </source>
</evidence>
<dbReference type="EnsemblPlants" id="Pp3c14_9480V3.1">
    <property type="protein sequence ID" value="Pp3c14_9480V3.1"/>
    <property type="gene ID" value="Pp3c14_9480"/>
</dbReference>
<dbReference type="InterPro" id="IPR013057">
    <property type="entry name" value="AA_transpt_TM"/>
</dbReference>
<feature type="transmembrane region" description="Helical" evidence="7">
    <location>
        <begin position="357"/>
        <end position="379"/>
    </location>
</feature>
<evidence type="ECO:0000256" key="6">
    <source>
        <dbReference type="ARBA" id="ARBA00023136"/>
    </source>
</evidence>
<evidence type="ECO:0000256" key="5">
    <source>
        <dbReference type="ARBA" id="ARBA00022989"/>
    </source>
</evidence>
<dbReference type="GO" id="GO:0003333">
    <property type="term" value="P:amino acid transmembrane transport"/>
    <property type="evidence" value="ECO:0000318"/>
    <property type="project" value="GO_Central"/>
</dbReference>
<keyword evidence="4" id="KW-0029">Amino-acid transport</keyword>
<dbReference type="RefSeq" id="XP_024395019.1">
    <property type="nucleotide sequence ID" value="XM_024539251.2"/>
</dbReference>
<dbReference type="EMBL" id="ABEU02000014">
    <property type="protein sequence ID" value="PNR40854.1"/>
    <property type="molecule type" value="Genomic_DNA"/>
</dbReference>
<dbReference type="Gene3D" id="1.20.1740.10">
    <property type="entry name" value="Amino acid/polyamine transporter I"/>
    <property type="match status" value="1"/>
</dbReference>
<feature type="transmembrane region" description="Helical" evidence="7">
    <location>
        <begin position="176"/>
        <end position="194"/>
    </location>
</feature>
<feature type="transmembrane region" description="Helical" evidence="7">
    <location>
        <begin position="317"/>
        <end position="337"/>
    </location>
</feature>
<feature type="transmembrane region" description="Helical" evidence="7">
    <location>
        <begin position="131"/>
        <end position="155"/>
    </location>
</feature>
<feature type="transmembrane region" description="Helical" evidence="7">
    <location>
        <begin position="200"/>
        <end position="221"/>
    </location>
</feature>
<comment type="subcellular location">
    <subcellularLocation>
        <location evidence="1">Membrane</location>
    </subcellularLocation>
</comment>
<dbReference type="STRING" id="3218.A0A2K1JH18"/>
<protein>
    <recommendedName>
        <fullName evidence="8">Amino acid transporter transmembrane domain-containing protein</fullName>
    </recommendedName>
</protein>
<dbReference type="OrthoDB" id="40134at2759"/>
<evidence type="ECO:0000313" key="11">
    <source>
        <dbReference type="Proteomes" id="UP000006727"/>
    </source>
</evidence>
<evidence type="ECO:0000256" key="3">
    <source>
        <dbReference type="ARBA" id="ARBA00022692"/>
    </source>
</evidence>
<evidence type="ECO:0000256" key="2">
    <source>
        <dbReference type="ARBA" id="ARBA00022448"/>
    </source>
</evidence>
<dbReference type="Gramene" id="Pp3c14_9480V3.1">
    <property type="protein sequence ID" value="Pp3c14_9480V3.1"/>
    <property type="gene ID" value="Pp3c14_9480"/>
</dbReference>
<reference evidence="9 11" key="2">
    <citation type="journal article" date="2018" name="Plant J.">
        <title>The Physcomitrella patens chromosome-scale assembly reveals moss genome structure and evolution.</title>
        <authorList>
            <person name="Lang D."/>
            <person name="Ullrich K.K."/>
            <person name="Murat F."/>
            <person name="Fuchs J."/>
            <person name="Jenkins J."/>
            <person name="Haas F.B."/>
            <person name="Piednoel M."/>
            <person name="Gundlach H."/>
            <person name="Van Bel M."/>
            <person name="Meyberg R."/>
            <person name="Vives C."/>
            <person name="Morata J."/>
            <person name="Symeonidi A."/>
            <person name="Hiss M."/>
            <person name="Muchero W."/>
            <person name="Kamisugi Y."/>
            <person name="Saleh O."/>
            <person name="Blanc G."/>
            <person name="Decker E.L."/>
            <person name="van Gessel N."/>
            <person name="Grimwood J."/>
            <person name="Hayes R.D."/>
            <person name="Graham S.W."/>
            <person name="Gunter L.E."/>
            <person name="McDaniel S.F."/>
            <person name="Hoernstein S.N.W."/>
            <person name="Larsson A."/>
            <person name="Li F.W."/>
            <person name="Perroud P.F."/>
            <person name="Phillips J."/>
            <person name="Ranjan P."/>
            <person name="Rokshar D.S."/>
            <person name="Rothfels C.J."/>
            <person name="Schneider L."/>
            <person name="Shu S."/>
            <person name="Stevenson D.W."/>
            <person name="Thummler F."/>
            <person name="Tillich M."/>
            <person name="Villarreal Aguilar J.C."/>
            <person name="Widiez T."/>
            <person name="Wong G.K."/>
            <person name="Wymore A."/>
            <person name="Zhang Y."/>
            <person name="Zimmer A.D."/>
            <person name="Quatrano R.S."/>
            <person name="Mayer K.F.X."/>
            <person name="Goodstein D."/>
            <person name="Casacuberta J.M."/>
            <person name="Vandepoele K."/>
            <person name="Reski R."/>
            <person name="Cuming A.C."/>
            <person name="Tuskan G.A."/>
            <person name="Maumus F."/>
            <person name="Salse J."/>
            <person name="Schmutz J."/>
            <person name="Rensing S.A."/>
        </authorList>
    </citation>
    <scope>NUCLEOTIDE SEQUENCE [LARGE SCALE GENOMIC DNA]</scope>
    <source>
        <strain evidence="10 11">cv. Gransden 2004</strain>
    </source>
</reference>
<dbReference type="GeneID" id="112291605"/>
<keyword evidence="3 7" id="KW-0812">Transmembrane</keyword>
<proteinExistence type="predicted"/>
<feature type="transmembrane region" description="Helical" evidence="7">
    <location>
        <begin position="400"/>
        <end position="420"/>
    </location>
</feature>
<evidence type="ECO:0000256" key="7">
    <source>
        <dbReference type="SAM" id="Phobius"/>
    </source>
</evidence>
<keyword evidence="2" id="KW-0813">Transport</keyword>
<feature type="domain" description="Amino acid transporter transmembrane" evidence="8">
    <location>
        <begin position="52"/>
        <end position="478"/>
    </location>
</feature>
<dbReference type="GO" id="GO:0016020">
    <property type="term" value="C:membrane"/>
    <property type="evidence" value="ECO:0000318"/>
    <property type="project" value="GO_Central"/>
</dbReference>
<dbReference type="AlphaFoldDB" id="A0A2K1JH18"/>
<keyword evidence="11" id="KW-1185">Reference proteome</keyword>
<dbReference type="KEGG" id="ppp:112291605"/>
<dbReference type="PANTHER" id="PTHR48017">
    <property type="entry name" value="OS05G0424000 PROTEIN-RELATED"/>
    <property type="match status" value="1"/>
</dbReference>
<sequence length="494" mass="55087">MTLGRMDSSLDTHNIELQKQSSVLLAPPQRSENSQNTTDLEAWLPISTADRNANWKHAAFHNVTAMMGAGVLALPNAMVYLTWGPGLLMLILSWVITLFTLWQMVEMHEAVPGKRFDRYHELGQEAFGPKLGLWIVVPMQLVVEVGVDIVYMVTAGKSMQHAYNITCGDHCPLQDAIVFWIFLFAIVQLVLAQLPNFNSITAISLAAAIMSISYSTIAWIIPAHYGHTLPGGVKLLAPVSYGLPQFKPVQLQLPGGSTLQQVPDDLSYNDRLFGAFTALGTIAFAYAGHNVVLEIQSTLPSTPEEPSKLAMWRGVKFAYGVVAAGYFPVALVGYWAYGNQVTDDIITFVSRPTWLVLIANLMVVVHVIGSYQIYAMPVFDMMESTLVGRLRFKPSTPLRLITRSLYVVFTMFIAITFPFFSALLGFFGGFAFSPTTYFLPSIIWLRIYHPNRWSWSWVINWAVIVFGVVLMFVSTIGGFRSLMVEAANFHFYKN</sequence>
<dbReference type="Pfam" id="PF01490">
    <property type="entry name" value="Aa_trans"/>
    <property type="match status" value="1"/>
</dbReference>
<reference evidence="10" key="3">
    <citation type="submission" date="2020-12" db="UniProtKB">
        <authorList>
            <consortium name="EnsemblPlants"/>
        </authorList>
    </citation>
    <scope>IDENTIFICATION</scope>
</reference>
<evidence type="ECO:0000259" key="8">
    <source>
        <dbReference type="Pfam" id="PF01490"/>
    </source>
</evidence>
<name>A0A2K1JH18_PHYPA</name>
<evidence type="ECO:0000256" key="1">
    <source>
        <dbReference type="ARBA" id="ARBA00004370"/>
    </source>
</evidence>